<dbReference type="SUPFAM" id="SSF48264">
    <property type="entry name" value="Cytochrome P450"/>
    <property type="match status" value="1"/>
</dbReference>
<name>A0ABT3U0D0_9ACTN</name>
<evidence type="ECO:0000256" key="1">
    <source>
        <dbReference type="ARBA" id="ARBA00010617"/>
    </source>
</evidence>
<sequence>MTALPVIPPNELENIDLADSSLHAENDLSEVWRHLRQERPFYWQHPRGSQPGFWAVTRHADATAVYKDRQNFTAEKGNVLPMLVTGGDSAARTMLAVTDGVRHTQMRSILTKAFSPRMLTKIKDTLTRTVDQLLADAADAGACDFATDVSGNVPLAAICDLLAIPEADRKYLLSLTGHVLSSDYADAPPEEGAVAKNEILLYFADLAETRRGSSETDVVSLLANSTIDGKPLNAAELMSNCYGLIIGGDETGRHAITGGLLALMEHRDQWQALKRGEADLKTATEEVLRWTVPPLHGGRQATADVVVNGEQLIRAGDNVSVWFASANRDERVFAAPDRFDLNRTPNKHLTFATGSHYCLGHFLARMEVEAVLDGLRRTVSDFEQTAPEKWIYSSVLKGMSSLPVILKPDGSPAPATV</sequence>
<dbReference type="InterPro" id="IPR001128">
    <property type="entry name" value="Cyt_P450"/>
</dbReference>
<dbReference type="PANTHER" id="PTHR46696">
    <property type="entry name" value="P450, PUTATIVE (EUROFUNG)-RELATED"/>
    <property type="match status" value="1"/>
</dbReference>
<dbReference type="PRINTS" id="PR00359">
    <property type="entry name" value="BP450"/>
</dbReference>
<keyword evidence="3" id="KW-1185">Reference proteome</keyword>
<comment type="caution">
    <text evidence="2">The sequence shown here is derived from an EMBL/GenBank/DDBJ whole genome shotgun (WGS) entry which is preliminary data.</text>
</comment>
<dbReference type="Proteomes" id="UP001163064">
    <property type="component" value="Unassembled WGS sequence"/>
</dbReference>
<dbReference type="InterPro" id="IPR002397">
    <property type="entry name" value="Cyt_P450_B"/>
</dbReference>
<organism evidence="2 3">
    <name type="scientific">Streptomyces beihaiensis</name>
    <dbReference type="NCBI Taxonomy" id="2984495"/>
    <lineage>
        <taxon>Bacteria</taxon>
        <taxon>Bacillati</taxon>
        <taxon>Actinomycetota</taxon>
        <taxon>Actinomycetes</taxon>
        <taxon>Kitasatosporales</taxon>
        <taxon>Streptomycetaceae</taxon>
        <taxon>Streptomyces</taxon>
    </lineage>
</organism>
<dbReference type="PANTHER" id="PTHR46696:SF4">
    <property type="entry name" value="BIOTIN BIOSYNTHESIS CYTOCHROME P450"/>
    <property type="match status" value="1"/>
</dbReference>
<dbReference type="Gene3D" id="1.10.630.10">
    <property type="entry name" value="Cytochrome P450"/>
    <property type="match status" value="1"/>
</dbReference>
<protein>
    <submittedName>
        <fullName evidence="2">Cytochrome P450</fullName>
    </submittedName>
</protein>
<dbReference type="CDD" id="cd11033">
    <property type="entry name" value="CYP142-like"/>
    <property type="match status" value="1"/>
</dbReference>
<dbReference type="Pfam" id="PF00067">
    <property type="entry name" value="p450"/>
    <property type="match status" value="1"/>
</dbReference>
<comment type="similarity">
    <text evidence="1">Belongs to the cytochrome P450 family.</text>
</comment>
<dbReference type="RefSeq" id="WP_266602159.1">
    <property type="nucleotide sequence ID" value="NZ_JAPHNL010000263.1"/>
</dbReference>
<reference evidence="2" key="1">
    <citation type="submission" date="2022-10" db="EMBL/GenBank/DDBJ databases">
        <title>Streptomyces beihaiensis sp. nov., a chitin degrading actinobacterium, isolated from shrimp pond soil.</title>
        <authorList>
            <person name="Xie J."/>
            <person name="Shen N."/>
        </authorList>
    </citation>
    <scope>NUCLEOTIDE SEQUENCE</scope>
    <source>
        <strain evidence="2">GXMU-J5</strain>
    </source>
</reference>
<evidence type="ECO:0000313" key="3">
    <source>
        <dbReference type="Proteomes" id="UP001163064"/>
    </source>
</evidence>
<evidence type="ECO:0000313" key="2">
    <source>
        <dbReference type="EMBL" id="MCX3062161.1"/>
    </source>
</evidence>
<dbReference type="EMBL" id="JAPHNL010000263">
    <property type="protein sequence ID" value="MCX3062161.1"/>
    <property type="molecule type" value="Genomic_DNA"/>
</dbReference>
<accession>A0ABT3U0D0</accession>
<gene>
    <name evidence="2" type="ORF">OFY01_20830</name>
</gene>
<proteinExistence type="inferred from homology"/>
<dbReference type="InterPro" id="IPR036396">
    <property type="entry name" value="Cyt_P450_sf"/>
</dbReference>